<dbReference type="Proteomes" id="UP001144673">
    <property type="component" value="Chromosome 2"/>
</dbReference>
<keyword evidence="3" id="KW-1185">Reference proteome</keyword>
<gene>
    <name evidence="2" type="ORF">LMH87_004010</name>
</gene>
<dbReference type="GeneID" id="80891169"/>
<evidence type="ECO:0000256" key="1">
    <source>
        <dbReference type="SAM" id="MobiDB-lite"/>
    </source>
</evidence>
<accession>A0A9W8UF81</accession>
<protein>
    <submittedName>
        <fullName evidence="2">Uncharacterized protein</fullName>
    </submittedName>
</protein>
<organism evidence="2 3">
    <name type="scientific">Akanthomyces muscarius</name>
    <name type="common">Entomopathogenic fungus</name>
    <name type="synonym">Lecanicillium muscarium</name>
    <dbReference type="NCBI Taxonomy" id="2231603"/>
    <lineage>
        <taxon>Eukaryota</taxon>
        <taxon>Fungi</taxon>
        <taxon>Dikarya</taxon>
        <taxon>Ascomycota</taxon>
        <taxon>Pezizomycotina</taxon>
        <taxon>Sordariomycetes</taxon>
        <taxon>Hypocreomycetidae</taxon>
        <taxon>Hypocreales</taxon>
        <taxon>Cordycipitaceae</taxon>
        <taxon>Akanthomyces</taxon>
    </lineage>
</organism>
<proteinExistence type="predicted"/>
<evidence type="ECO:0000313" key="2">
    <source>
        <dbReference type="EMBL" id="KAJ4145152.1"/>
    </source>
</evidence>
<dbReference type="RefSeq" id="XP_056048822.1">
    <property type="nucleotide sequence ID" value="XM_056195166.1"/>
</dbReference>
<evidence type="ECO:0000313" key="3">
    <source>
        <dbReference type="Proteomes" id="UP001144673"/>
    </source>
</evidence>
<comment type="caution">
    <text evidence="2">The sequence shown here is derived from an EMBL/GenBank/DDBJ whole genome shotgun (WGS) entry which is preliminary data.</text>
</comment>
<feature type="compositionally biased region" description="Low complexity" evidence="1">
    <location>
        <begin position="1"/>
        <end position="11"/>
    </location>
</feature>
<dbReference type="AlphaFoldDB" id="A0A9W8UF81"/>
<reference evidence="2" key="1">
    <citation type="journal article" date="2023" name="Access Microbiol">
        <title>De-novo genome assembly for Akanthomyces muscarius, a biocontrol agent of insect agricultural pests.</title>
        <authorList>
            <person name="Erdos Z."/>
            <person name="Studholme D.J."/>
            <person name="Raymond B."/>
            <person name="Sharma M."/>
        </authorList>
    </citation>
    <scope>NUCLEOTIDE SEQUENCE</scope>
    <source>
        <strain evidence="2">Ve6</strain>
    </source>
</reference>
<feature type="compositionally biased region" description="Basic and acidic residues" evidence="1">
    <location>
        <begin position="12"/>
        <end position="22"/>
    </location>
</feature>
<name>A0A9W8UF81_AKAMU</name>
<dbReference type="EMBL" id="JAJHUN010000011">
    <property type="protein sequence ID" value="KAJ4145152.1"/>
    <property type="molecule type" value="Genomic_DNA"/>
</dbReference>
<feature type="region of interest" description="Disordered" evidence="1">
    <location>
        <begin position="1"/>
        <end position="22"/>
    </location>
</feature>
<sequence length="68" mass="7743">MSASPGRSGSARARERSHWPDQRSARCIILQRSHGDFDARSHCPRNRRIQFQASHAYSERPSSIVHSV</sequence>
<dbReference type="KEGG" id="amus:LMH87_004010"/>